<feature type="transmembrane region" description="Helical" evidence="9">
    <location>
        <begin position="804"/>
        <end position="821"/>
    </location>
</feature>
<reference evidence="11 12" key="1">
    <citation type="submission" date="2024-02" db="EMBL/GenBank/DDBJ databases">
        <title>New especies of Spiribacter isolated from saline water.</title>
        <authorList>
            <person name="Leon M.J."/>
            <person name="De La Haba R."/>
            <person name="Sanchez-Porro C."/>
            <person name="Ventosa A."/>
        </authorList>
    </citation>
    <scope>NUCLEOTIDE SEQUENCE [LARGE SCALE GENOMIC DNA]</scope>
    <source>
        <strain evidence="12">ag22IC6-390</strain>
    </source>
</reference>
<feature type="transmembrane region" description="Helical" evidence="9">
    <location>
        <begin position="286"/>
        <end position="311"/>
    </location>
</feature>
<organism evidence="11 12">
    <name type="scientific">Spiribacter pallidus</name>
    <dbReference type="NCBI Taxonomy" id="1987936"/>
    <lineage>
        <taxon>Bacteria</taxon>
        <taxon>Pseudomonadati</taxon>
        <taxon>Pseudomonadota</taxon>
        <taxon>Gammaproteobacteria</taxon>
        <taxon>Chromatiales</taxon>
        <taxon>Ectothiorhodospiraceae</taxon>
        <taxon>Spiribacter</taxon>
    </lineage>
</organism>
<dbReference type="InterPro" id="IPR050510">
    <property type="entry name" value="Cation_transp_ATPase_P-type"/>
</dbReference>
<keyword evidence="7 9" id="KW-1133">Transmembrane helix</keyword>
<evidence type="ECO:0000256" key="4">
    <source>
        <dbReference type="ARBA" id="ARBA00022741"/>
    </source>
</evidence>
<dbReference type="Gene3D" id="3.40.1110.10">
    <property type="entry name" value="Calcium-transporting ATPase, cytoplasmic domain N"/>
    <property type="match status" value="1"/>
</dbReference>
<dbReference type="PANTHER" id="PTHR43294:SF20">
    <property type="entry name" value="P-TYPE ATPASE"/>
    <property type="match status" value="1"/>
</dbReference>
<dbReference type="InterPro" id="IPR008250">
    <property type="entry name" value="ATPase_P-typ_transduc_dom_A_sf"/>
</dbReference>
<feature type="transmembrane region" description="Helical" evidence="9">
    <location>
        <begin position="700"/>
        <end position="724"/>
    </location>
</feature>
<keyword evidence="3 9" id="KW-0812">Transmembrane</keyword>
<dbReference type="SUPFAM" id="SSF81653">
    <property type="entry name" value="Calcium ATPase, transduction domain A"/>
    <property type="match status" value="1"/>
</dbReference>
<dbReference type="InterPro" id="IPR023298">
    <property type="entry name" value="ATPase_P-typ_TM_dom_sf"/>
</dbReference>
<proteinExistence type="inferred from homology"/>
<comment type="caution">
    <text evidence="11">The sequence shown here is derived from an EMBL/GenBank/DDBJ whole genome shotgun (WGS) entry which is preliminary data.</text>
</comment>
<evidence type="ECO:0000256" key="8">
    <source>
        <dbReference type="ARBA" id="ARBA00023136"/>
    </source>
</evidence>
<dbReference type="Proteomes" id="UP001556709">
    <property type="component" value="Unassembled WGS sequence"/>
</dbReference>
<feature type="transmembrane region" description="Helical" evidence="9">
    <location>
        <begin position="842"/>
        <end position="859"/>
    </location>
</feature>
<dbReference type="Pfam" id="PF00122">
    <property type="entry name" value="E1-E2_ATPase"/>
    <property type="match status" value="1"/>
</dbReference>
<keyword evidence="4" id="KW-0547">Nucleotide-binding</keyword>
<name>A0ABV3TEX1_9GAMM</name>
<feature type="transmembrane region" description="Helical" evidence="9">
    <location>
        <begin position="95"/>
        <end position="111"/>
    </location>
</feature>
<dbReference type="SFLD" id="SFLDG00002">
    <property type="entry name" value="C1.7:_P-type_atpase_like"/>
    <property type="match status" value="1"/>
</dbReference>
<dbReference type="SUPFAM" id="SSF81660">
    <property type="entry name" value="Metal cation-transporting ATPase, ATP-binding domain N"/>
    <property type="match status" value="1"/>
</dbReference>
<dbReference type="SFLD" id="SFLDF00027">
    <property type="entry name" value="p-type_atpase"/>
    <property type="match status" value="1"/>
</dbReference>
<feature type="transmembrane region" description="Helical" evidence="9">
    <location>
        <begin position="772"/>
        <end position="792"/>
    </location>
</feature>
<dbReference type="EMBL" id="JBAKFM010000002">
    <property type="protein sequence ID" value="MEX0468965.1"/>
    <property type="molecule type" value="Genomic_DNA"/>
</dbReference>
<feature type="transmembrane region" description="Helical" evidence="9">
    <location>
        <begin position="259"/>
        <end position="280"/>
    </location>
</feature>
<keyword evidence="6" id="KW-1278">Translocase</keyword>
<dbReference type="SFLD" id="SFLDS00003">
    <property type="entry name" value="Haloacid_Dehalogenase"/>
    <property type="match status" value="1"/>
</dbReference>
<evidence type="ECO:0000256" key="9">
    <source>
        <dbReference type="SAM" id="Phobius"/>
    </source>
</evidence>
<evidence type="ECO:0000256" key="5">
    <source>
        <dbReference type="ARBA" id="ARBA00022840"/>
    </source>
</evidence>
<evidence type="ECO:0000256" key="6">
    <source>
        <dbReference type="ARBA" id="ARBA00022967"/>
    </source>
</evidence>
<dbReference type="Pfam" id="PF00690">
    <property type="entry name" value="Cation_ATPase_N"/>
    <property type="match status" value="1"/>
</dbReference>
<feature type="transmembrane region" description="Helical" evidence="9">
    <location>
        <begin position="871"/>
        <end position="890"/>
    </location>
</feature>
<comment type="similarity">
    <text evidence="2">Belongs to the cation transport ATPase (P-type) (TC 3.A.3) family. Type IIA subfamily.</text>
</comment>
<dbReference type="InterPro" id="IPR018303">
    <property type="entry name" value="ATPase_P-typ_P_site"/>
</dbReference>
<dbReference type="Gene3D" id="3.40.50.1000">
    <property type="entry name" value="HAD superfamily/HAD-like"/>
    <property type="match status" value="1"/>
</dbReference>
<gene>
    <name evidence="11" type="ORF">V6X73_04390</name>
</gene>
<comment type="subcellular location">
    <subcellularLocation>
        <location evidence="1">Membrane</location>
        <topology evidence="1">Multi-pass membrane protein</topology>
    </subcellularLocation>
</comment>
<evidence type="ECO:0000256" key="7">
    <source>
        <dbReference type="ARBA" id="ARBA00022989"/>
    </source>
</evidence>
<dbReference type="Pfam" id="PF13246">
    <property type="entry name" value="Cation_ATPase"/>
    <property type="match status" value="1"/>
</dbReference>
<dbReference type="SMART" id="SM00831">
    <property type="entry name" value="Cation_ATPase_N"/>
    <property type="match status" value="1"/>
</dbReference>
<dbReference type="InterPro" id="IPR023214">
    <property type="entry name" value="HAD_sf"/>
</dbReference>
<accession>A0ABV3TEX1</accession>
<evidence type="ECO:0000313" key="11">
    <source>
        <dbReference type="EMBL" id="MEX0468965.1"/>
    </source>
</evidence>
<feature type="transmembrane region" description="Helical" evidence="9">
    <location>
        <begin position="730"/>
        <end position="751"/>
    </location>
</feature>
<dbReference type="InterPro" id="IPR044492">
    <property type="entry name" value="P_typ_ATPase_HD_dom"/>
</dbReference>
<feature type="domain" description="Cation-transporting P-type ATPase N-terminal" evidence="10">
    <location>
        <begin position="18"/>
        <end position="91"/>
    </location>
</feature>
<evidence type="ECO:0000256" key="3">
    <source>
        <dbReference type="ARBA" id="ARBA00022692"/>
    </source>
</evidence>
<evidence type="ECO:0000256" key="1">
    <source>
        <dbReference type="ARBA" id="ARBA00004141"/>
    </source>
</evidence>
<dbReference type="PANTHER" id="PTHR43294">
    <property type="entry name" value="SODIUM/POTASSIUM-TRANSPORTING ATPASE SUBUNIT ALPHA"/>
    <property type="match status" value="1"/>
</dbReference>
<evidence type="ECO:0000313" key="12">
    <source>
        <dbReference type="Proteomes" id="UP001556709"/>
    </source>
</evidence>
<dbReference type="PRINTS" id="PR00120">
    <property type="entry name" value="HATPASE"/>
</dbReference>
<dbReference type="PRINTS" id="PR00119">
    <property type="entry name" value="CATATPASE"/>
</dbReference>
<keyword evidence="12" id="KW-1185">Reference proteome</keyword>
<keyword evidence="8 9" id="KW-0472">Membrane</keyword>
<dbReference type="InterPro" id="IPR023299">
    <property type="entry name" value="ATPase_P-typ_cyto_dom_N"/>
</dbReference>
<dbReference type="Gene3D" id="2.70.150.10">
    <property type="entry name" value="Calcium-transporting ATPase, cytoplasmic transduction domain A"/>
    <property type="match status" value="1"/>
</dbReference>
<dbReference type="SUPFAM" id="SSF81665">
    <property type="entry name" value="Calcium ATPase, transmembrane domain M"/>
    <property type="match status" value="1"/>
</dbReference>
<dbReference type="InterPro" id="IPR001757">
    <property type="entry name" value="P_typ_ATPase"/>
</dbReference>
<dbReference type="Pfam" id="PF00689">
    <property type="entry name" value="Cation_ATPase_C"/>
    <property type="match status" value="1"/>
</dbReference>
<feature type="transmembrane region" description="Helical" evidence="9">
    <location>
        <begin position="71"/>
        <end position="89"/>
    </location>
</feature>
<dbReference type="RefSeq" id="WP_367958814.1">
    <property type="nucleotide sequence ID" value="NZ_JBAKFK010000002.1"/>
</dbReference>
<dbReference type="InterPro" id="IPR059000">
    <property type="entry name" value="ATPase_P-type_domA"/>
</dbReference>
<dbReference type="PROSITE" id="PS00154">
    <property type="entry name" value="ATPASE_E1_E2"/>
    <property type="match status" value="1"/>
</dbReference>
<protein>
    <submittedName>
        <fullName evidence="11">HAD-IC family P-type ATPase</fullName>
    </submittedName>
</protein>
<dbReference type="SUPFAM" id="SSF56784">
    <property type="entry name" value="HAD-like"/>
    <property type="match status" value="1"/>
</dbReference>
<evidence type="ECO:0000259" key="10">
    <source>
        <dbReference type="SMART" id="SM00831"/>
    </source>
</evidence>
<dbReference type="NCBIfam" id="TIGR01494">
    <property type="entry name" value="ATPase_P-type"/>
    <property type="match status" value="2"/>
</dbReference>
<evidence type="ECO:0000256" key="2">
    <source>
        <dbReference type="ARBA" id="ARBA00005675"/>
    </source>
</evidence>
<sequence>MQAHQSQRQDAGIRRHEAWHTLDAEEVLEALQTGRGGLDQAQIAPRLERFGENRQRRVAQRSGLRRLISQFDNLLIQLLIVAAVITAVLGHFLDAGVIAAVVLINGVIGFIQEGRAEQALAAIRGLLAPQATVRRDNRRQTIDASQLVPGDMVILEPGSKISADIRLVTTRGLAIDESALTGESVPASKSVEPVSAEASIGDRRCMAYAGTLVTRGEGAGVVVETADATALGEVTAMLSSVESVTTPLLRDLARLGKRLAAIILGAGAFTALAGILVHGFSVVEMFLAAVALIVAAIPEGLPAIVTITLALGVQRLARRKAIVRRLPAVETLGAVSVICSDKTGTLTLNEMAVRAVLLGDGLHRVDDKTLALEAARAQEPAPASVVDALSRAVVLCSDADVHANSEGQVRVSGDPMEVALLHFAKAQDVELRALRSAHPRVDGLPFDSTHRFMATLHGTDDGEGQVLMVKGAPEAVVPRCKQVLGVDGTEPLDEAAWHRQAEAMAADGLRLLAIARQTAPGGVDLDDPSRIDGLTLIGLVGIIDPPREEAIAAVKTCHEAGMRVKMITGDHAVTAAAIGRQLGIGDDERGITGEALEAMDDEALSRCAAQHSVFARVSPRVKLRLVQALQSQGEVVAMTGDGVNDAPALKRSDVGVAMGHGGTDAAREAAEIVLADDNFATIEAAVHEGRVIYDNIVKSIAFLLPTNAAQALLLVVAVLAGWMLPITPAQILWVNMITAVTLALSLAFEPPEDDVMARAPRSPSAPLIPRVILVRILIVAVCMVAGTLALFARELADGRPLAEARTLAVNTLVLFEIWFLFSSRRLHTGILNTSGLTGNARVWLAIAIIVAAQLVFTYLPPMQVIFETQPLGPGAWLLAIVVSLPIILVAEGHKWLMRRRSQAR</sequence>
<dbReference type="InterPro" id="IPR036412">
    <property type="entry name" value="HAD-like_sf"/>
</dbReference>
<dbReference type="InterPro" id="IPR006068">
    <property type="entry name" value="ATPase_P-typ_cation-transptr_C"/>
</dbReference>
<keyword evidence="5" id="KW-0067">ATP-binding</keyword>
<dbReference type="Gene3D" id="1.20.1110.10">
    <property type="entry name" value="Calcium-transporting ATPase, transmembrane domain"/>
    <property type="match status" value="1"/>
</dbReference>
<dbReference type="InterPro" id="IPR004014">
    <property type="entry name" value="ATPase_P-typ_cation-transptr_N"/>
</dbReference>